<feature type="transmembrane region" description="Helical" evidence="6">
    <location>
        <begin position="6"/>
        <end position="26"/>
    </location>
</feature>
<feature type="transmembrane region" description="Helical" evidence="6">
    <location>
        <begin position="111"/>
        <end position="132"/>
    </location>
</feature>
<comment type="caution">
    <text evidence="7">The sequence shown here is derived from an EMBL/GenBank/DDBJ whole genome shotgun (WGS) entry which is preliminary data.</text>
</comment>
<dbReference type="Pfam" id="PF03239">
    <property type="entry name" value="FTR1"/>
    <property type="match status" value="1"/>
</dbReference>
<evidence type="ECO:0000313" key="8">
    <source>
        <dbReference type="Proteomes" id="UP000679179"/>
    </source>
</evidence>
<keyword evidence="3 6" id="KW-0812">Transmembrane</keyword>
<evidence type="ECO:0000256" key="2">
    <source>
        <dbReference type="ARBA" id="ARBA00008333"/>
    </source>
</evidence>
<reference evidence="7" key="1">
    <citation type="submission" date="2021-03" db="EMBL/GenBank/DDBJ databases">
        <title>Taxonomic study of Clostridium polyendosporum from meadow-gley soil under rice.</title>
        <authorList>
            <person name="Kobayashi H."/>
            <person name="Tanizawa Y."/>
            <person name="Yagura M."/>
        </authorList>
    </citation>
    <scope>NUCLEOTIDE SEQUENCE</scope>
    <source>
        <strain evidence="7">JCM 30710</strain>
    </source>
</reference>
<evidence type="ECO:0000256" key="5">
    <source>
        <dbReference type="ARBA" id="ARBA00023136"/>
    </source>
</evidence>
<proteinExistence type="inferred from homology"/>
<feature type="transmembrane region" description="Helical" evidence="6">
    <location>
        <begin position="169"/>
        <end position="190"/>
    </location>
</feature>
<dbReference type="PANTHER" id="PTHR31632">
    <property type="entry name" value="IRON TRANSPORTER FTH1"/>
    <property type="match status" value="1"/>
</dbReference>
<feature type="transmembrane region" description="Helical" evidence="6">
    <location>
        <begin position="138"/>
        <end position="162"/>
    </location>
</feature>
<dbReference type="Proteomes" id="UP000679179">
    <property type="component" value="Unassembled WGS sequence"/>
</dbReference>
<gene>
    <name evidence="7" type="ORF">CPJCM30710_12940</name>
</gene>
<evidence type="ECO:0000256" key="3">
    <source>
        <dbReference type="ARBA" id="ARBA00022692"/>
    </source>
</evidence>
<evidence type="ECO:0000256" key="6">
    <source>
        <dbReference type="SAM" id="Phobius"/>
    </source>
</evidence>
<keyword evidence="8" id="KW-1185">Reference proteome</keyword>
<evidence type="ECO:0000313" key="7">
    <source>
        <dbReference type="EMBL" id="GIM28628.1"/>
    </source>
</evidence>
<evidence type="ECO:0008006" key="9">
    <source>
        <dbReference type="Google" id="ProtNLM"/>
    </source>
</evidence>
<dbReference type="GO" id="GO:0015093">
    <property type="term" value="F:ferrous iron transmembrane transporter activity"/>
    <property type="evidence" value="ECO:0007669"/>
    <property type="project" value="TreeGrafter"/>
</dbReference>
<protein>
    <recommendedName>
        <fullName evidence="9">High-affinity iron transporter</fullName>
    </recommendedName>
</protein>
<dbReference type="AlphaFoldDB" id="A0A919S101"/>
<dbReference type="GO" id="GO:0033573">
    <property type="term" value="C:high-affinity iron permease complex"/>
    <property type="evidence" value="ECO:0007669"/>
    <property type="project" value="InterPro"/>
</dbReference>
<comment type="similarity">
    <text evidence="2">Belongs to the oxidase-dependent Fe transporter (OFeT) (TC 9.A.10.1) family.</text>
</comment>
<keyword evidence="5 6" id="KW-0472">Membrane</keyword>
<feature type="transmembrane region" description="Helical" evidence="6">
    <location>
        <begin position="210"/>
        <end position="226"/>
    </location>
</feature>
<sequence>MITSLVITFREFLEMLLTVIPLLVYLKKVDKSQYQKYIYSGCFTGILATILVVILILTQIRTLELVVQNVFQGSLMIFLSALILYNIVLMNNEKKYFDLNAPEKMNIRTTAFNLFLLAFITVFRESLEIILFNLPYFMISGFSIILGTLLGILSASVVMYIVYKSSLKLSATMIFNIITLVLIFIGAFMFGEGLSELMPHLGESMEKTGMLLYSIPTLLIFIKKSLKSLIKK</sequence>
<dbReference type="PANTHER" id="PTHR31632:SF2">
    <property type="entry name" value="PLASMA MEMBRANE IRON PERMEASE"/>
    <property type="match status" value="1"/>
</dbReference>
<feature type="transmembrane region" description="Helical" evidence="6">
    <location>
        <begin position="70"/>
        <end position="90"/>
    </location>
</feature>
<organism evidence="7 8">
    <name type="scientific">Clostridium polyendosporum</name>
    <dbReference type="NCBI Taxonomy" id="69208"/>
    <lineage>
        <taxon>Bacteria</taxon>
        <taxon>Bacillati</taxon>
        <taxon>Bacillota</taxon>
        <taxon>Clostridia</taxon>
        <taxon>Eubacteriales</taxon>
        <taxon>Clostridiaceae</taxon>
        <taxon>Clostridium</taxon>
    </lineage>
</organism>
<accession>A0A919S101</accession>
<evidence type="ECO:0000256" key="1">
    <source>
        <dbReference type="ARBA" id="ARBA00004141"/>
    </source>
</evidence>
<keyword evidence="4 6" id="KW-1133">Transmembrane helix</keyword>
<dbReference type="EMBL" id="BOPZ01000008">
    <property type="protein sequence ID" value="GIM28628.1"/>
    <property type="molecule type" value="Genomic_DNA"/>
</dbReference>
<name>A0A919S101_9CLOT</name>
<dbReference type="InterPro" id="IPR004923">
    <property type="entry name" value="FTR1/Fip1/EfeU"/>
</dbReference>
<dbReference type="RefSeq" id="WP_212903353.1">
    <property type="nucleotide sequence ID" value="NZ_BOPZ01000008.1"/>
</dbReference>
<comment type="subcellular location">
    <subcellularLocation>
        <location evidence="1">Membrane</location>
        <topology evidence="1">Multi-pass membrane protein</topology>
    </subcellularLocation>
</comment>
<feature type="transmembrane region" description="Helical" evidence="6">
    <location>
        <begin position="38"/>
        <end position="58"/>
    </location>
</feature>
<evidence type="ECO:0000256" key="4">
    <source>
        <dbReference type="ARBA" id="ARBA00022989"/>
    </source>
</evidence>